<feature type="compositionally biased region" description="Basic and acidic residues" evidence="1">
    <location>
        <begin position="36"/>
        <end position="50"/>
    </location>
</feature>
<dbReference type="AlphaFoldDB" id="A0AAV7UWM3"/>
<feature type="compositionally biased region" description="Basic and acidic residues" evidence="1">
    <location>
        <begin position="1"/>
        <end position="28"/>
    </location>
</feature>
<accession>A0AAV7UWM3</accession>
<sequence length="100" mass="11076">MLDRGSAEGVLRRLEERAPKKHSSKEAGEASGPRLPDNRHLRPEPVEEVPKACCGNQRSEPQRNTAGRRRAESVGPDHWAIGTCARSRGRENPETDPLDT</sequence>
<evidence type="ECO:0000256" key="1">
    <source>
        <dbReference type="SAM" id="MobiDB-lite"/>
    </source>
</evidence>
<evidence type="ECO:0000313" key="2">
    <source>
        <dbReference type="EMBL" id="KAJ1193488.1"/>
    </source>
</evidence>
<dbReference type="EMBL" id="JANPWB010000004">
    <property type="protein sequence ID" value="KAJ1193488.1"/>
    <property type="molecule type" value="Genomic_DNA"/>
</dbReference>
<evidence type="ECO:0000313" key="3">
    <source>
        <dbReference type="Proteomes" id="UP001066276"/>
    </source>
</evidence>
<dbReference type="Proteomes" id="UP001066276">
    <property type="component" value="Chromosome 2_2"/>
</dbReference>
<organism evidence="2 3">
    <name type="scientific">Pleurodeles waltl</name>
    <name type="common">Iberian ribbed newt</name>
    <dbReference type="NCBI Taxonomy" id="8319"/>
    <lineage>
        <taxon>Eukaryota</taxon>
        <taxon>Metazoa</taxon>
        <taxon>Chordata</taxon>
        <taxon>Craniata</taxon>
        <taxon>Vertebrata</taxon>
        <taxon>Euteleostomi</taxon>
        <taxon>Amphibia</taxon>
        <taxon>Batrachia</taxon>
        <taxon>Caudata</taxon>
        <taxon>Salamandroidea</taxon>
        <taxon>Salamandridae</taxon>
        <taxon>Pleurodelinae</taxon>
        <taxon>Pleurodeles</taxon>
    </lineage>
</organism>
<name>A0AAV7UWM3_PLEWA</name>
<protein>
    <submittedName>
        <fullName evidence="2">Uncharacterized protein</fullName>
    </submittedName>
</protein>
<gene>
    <name evidence="2" type="ORF">NDU88_002785</name>
</gene>
<comment type="caution">
    <text evidence="2">The sequence shown here is derived from an EMBL/GenBank/DDBJ whole genome shotgun (WGS) entry which is preliminary data.</text>
</comment>
<reference evidence="2" key="1">
    <citation type="journal article" date="2022" name="bioRxiv">
        <title>Sequencing and chromosome-scale assembly of the giantPleurodeles waltlgenome.</title>
        <authorList>
            <person name="Brown T."/>
            <person name="Elewa A."/>
            <person name="Iarovenko S."/>
            <person name="Subramanian E."/>
            <person name="Araus A.J."/>
            <person name="Petzold A."/>
            <person name="Susuki M."/>
            <person name="Suzuki K.-i.T."/>
            <person name="Hayashi T."/>
            <person name="Toyoda A."/>
            <person name="Oliveira C."/>
            <person name="Osipova E."/>
            <person name="Leigh N.D."/>
            <person name="Simon A."/>
            <person name="Yun M.H."/>
        </authorList>
    </citation>
    <scope>NUCLEOTIDE SEQUENCE</scope>
    <source>
        <strain evidence="2">20211129_DDA</strain>
        <tissue evidence="2">Liver</tissue>
    </source>
</reference>
<proteinExistence type="predicted"/>
<keyword evidence="3" id="KW-1185">Reference proteome</keyword>
<feature type="region of interest" description="Disordered" evidence="1">
    <location>
        <begin position="1"/>
        <end position="100"/>
    </location>
</feature>
<feature type="compositionally biased region" description="Polar residues" evidence="1">
    <location>
        <begin position="56"/>
        <end position="65"/>
    </location>
</feature>